<evidence type="ECO:0000313" key="16">
    <source>
        <dbReference type="Proteomes" id="UP001301350"/>
    </source>
</evidence>
<evidence type="ECO:0000256" key="7">
    <source>
        <dbReference type="ARBA" id="ARBA00022771"/>
    </source>
</evidence>
<dbReference type="AlphaFoldDB" id="A0AAV9J031"/>
<dbReference type="PANTHER" id="PTHR22996">
    <property type="entry name" value="MAHOGUNIN"/>
    <property type="match status" value="1"/>
</dbReference>
<feature type="domain" description="RING-type" evidence="14">
    <location>
        <begin position="310"/>
        <end position="349"/>
    </location>
</feature>
<dbReference type="Proteomes" id="UP001301350">
    <property type="component" value="Unassembled WGS sequence"/>
</dbReference>
<protein>
    <recommendedName>
        <fullName evidence="3">RING-type E3 ubiquitin transferase</fullName>
        <ecNumber evidence="3">2.3.2.27</ecNumber>
    </recommendedName>
</protein>
<feature type="compositionally biased region" description="Low complexity" evidence="13">
    <location>
        <begin position="26"/>
        <end position="36"/>
    </location>
</feature>
<keyword evidence="9" id="KW-0862">Zinc</keyword>
<dbReference type="Pfam" id="PF13920">
    <property type="entry name" value="zf-C3HC4_3"/>
    <property type="match status" value="1"/>
</dbReference>
<feature type="compositionally biased region" description="Polar residues" evidence="13">
    <location>
        <begin position="39"/>
        <end position="50"/>
    </location>
</feature>
<name>A0AAV9J031_CYACA</name>
<keyword evidence="5" id="KW-0519">Myristate</keyword>
<evidence type="ECO:0000256" key="12">
    <source>
        <dbReference type="PROSITE-ProRule" id="PRU00175"/>
    </source>
</evidence>
<dbReference type="EMBL" id="JANCYW010000015">
    <property type="protein sequence ID" value="KAK4537947.1"/>
    <property type="molecule type" value="Genomic_DNA"/>
</dbReference>
<dbReference type="InterPro" id="IPR058981">
    <property type="entry name" value="MGRN1/RNF157-like_N"/>
</dbReference>
<dbReference type="CDD" id="cd16789">
    <property type="entry name" value="mRING-HC-C3HC5_MGRN1-like"/>
    <property type="match status" value="1"/>
</dbReference>
<evidence type="ECO:0000256" key="10">
    <source>
        <dbReference type="ARBA" id="ARBA00023288"/>
    </source>
</evidence>
<feature type="region of interest" description="Disordered" evidence="13">
    <location>
        <begin position="1"/>
        <end position="72"/>
    </location>
</feature>
<dbReference type="InterPro" id="IPR045195">
    <property type="entry name" value="LOG2-like_mRING_C3HC5"/>
</dbReference>
<proteinExistence type="inferred from homology"/>
<sequence length="369" mass="40275">MGASVSRVDTDGGVGGHHVTEYVPERSAPSAAGRRPAQQHRQPPGTSISPRSWWGGSGTLGATTSGTATDAAAADHHTGRFSLAASSALPATPAMVHTNTIRNELNVQKNSLRLHRDPADPARFILEFVLDATTTGRCIVYWCARDVTNGSVQVRRLALEPLRNASPPHSTPFQAGMSQVYRQKPERALRITDYRREDLFPKSFDGPDARYPVVIQLELDEPGATEEEFRGRVRSQVTYATLVEPPHLPPSASLSSVEQIAVQVVLQKILVDGTVYELQEIYGIEASSTTTMMATTMRPGAAGDDTDDVCIVCMTDPRDTAVLPCRHMCLCAECAQRLRFQSNRCPICRNVVDSLLHIRNLHTQRPTAA</sequence>
<dbReference type="PANTHER" id="PTHR22996:SF0">
    <property type="entry name" value="RE60872P-RELATED"/>
    <property type="match status" value="1"/>
</dbReference>
<dbReference type="InterPro" id="IPR013083">
    <property type="entry name" value="Znf_RING/FYVE/PHD"/>
</dbReference>
<evidence type="ECO:0000256" key="3">
    <source>
        <dbReference type="ARBA" id="ARBA00012483"/>
    </source>
</evidence>
<keyword evidence="7 12" id="KW-0863">Zinc-finger</keyword>
<dbReference type="Pfam" id="PF26192">
    <property type="entry name" value="RNF157-like_N"/>
    <property type="match status" value="1"/>
</dbReference>
<dbReference type="InterPro" id="IPR001841">
    <property type="entry name" value="Znf_RING"/>
</dbReference>
<evidence type="ECO:0000256" key="8">
    <source>
        <dbReference type="ARBA" id="ARBA00022786"/>
    </source>
</evidence>
<evidence type="ECO:0000256" key="6">
    <source>
        <dbReference type="ARBA" id="ARBA00022723"/>
    </source>
</evidence>
<dbReference type="InterPro" id="IPR045194">
    <property type="entry name" value="MGRN1/RNF157-like"/>
</dbReference>
<organism evidence="15 16">
    <name type="scientific">Cyanidium caldarium</name>
    <name type="common">Red alga</name>
    <dbReference type="NCBI Taxonomy" id="2771"/>
    <lineage>
        <taxon>Eukaryota</taxon>
        <taxon>Rhodophyta</taxon>
        <taxon>Bangiophyceae</taxon>
        <taxon>Cyanidiales</taxon>
        <taxon>Cyanidiaceae</taxon>
        <taxon>Cyanidium</taxon>
    </lineage>
</organism>
<evidence type="ECO:0000256" key="1">
    <source>
        <dbReference type="ARBA" id="ARBA00000900"/>
    </source>
</evidence>
<dbReference type="GO" id="GO:0061630">
    <property type="term" value="F:ubiquitin protein ligase activity"/>
    <property type="evidence" value="ECO:0007669"/>
    <property type="project" value="UniProtKB-EC"/>
</dbReference>
<gene>
    <name evidence="15" type="ORF">CDCA_CDCA15G3972</name>
</gene>
<evidence type="ECO:0000256" key="11">
    <source>
        <dbReference type="ARBA" id="ARBA00025721"/>
    </source>
</evidence>
<comment type="pathway">
    <text evidence="2">Protein modification; protein ubiquitination.</text>
</comment>
<evidence type="ECO:0000256" key="2">
    <source>
        <dbReference type="ARBA" id="ARBA00004906"/>
    </source>
</evidence>
<keyword evidence="6" id="KW-0479">Metal-binding</keyword>
<dbReference type="SMART" id="SM00184">
    <property type="entry name" value="RING"/>
    <property type="match status" value="1"/>
</dbReference>
<keyword evidence="16" id="KW-1185">Reference proteome</keyword>
<keyword evidence="10" id="KW-0449">Lipoprotein</keyword>
<keyword evidence="4" id="KW-0808">Transferase</keyword>
<dbReference type="SUPFAM" id="SSF57850">
    <property type="entry name" value="RING/U-box"/>
    <property type="match status" value="1"/>
</dbReference>
<accession>A0AAV9J031</accession>
<comment type="caution">
    <text evidence="15">The sequence shown here is derived from an EMBL/GenBank/DDBJ whole genome shotgun (WGS) entry which is preliminary data.</text>
</comment>
<dbReference type="EC" id="2.3.2.27" evidence="3"/>
<reference evidence="15 16" key="1">
    <citation type="submission" date="2022-07" db="EMBL/GenBank/DDBJ databases">
        <title>Genome-wide signatures of adaptation to extreme environments.</title>
        <authorList>
            <person name="Cho C.H."/>
            <person name="Yoon H.S."/>
        </authorList>
    </citation>
    <scope>NUCLEOTIDE SEQUENCE [LARGE SCALE GENOMIC DNA]</scope>
    <source>
        <strain evidence="15 16">DBV 063 E5</strain>
    </source>
</reference>
<evidence type="ECO:0000313" key="15">
    <source>
        <dbReference type="EMBL" id="KAK4537947.1"/>
    </source>
</evidence>
<dbReference type="Gene3D" id="3.30.40.10">
    <property type="entry name" value="Zinc/RING finger domain, C3HC4 (zinc finger)"/>
    <property type="match status" value="1"/>
</dbReference>
<keyword evidence="8" id="KW-0833">Ubl conjugation pathway</keyword>
<feature type="compositionally biased region" description="Low complexity" evidence="13">
    <location>
        <begin position="60"/>
        <end position="72"/>
    </location>
</feature>
<evidence type="ECO:0000256" key="5">
    <source>
        <dbReference type="ARBA" id="ARBA00022707"/>
    </source>
</evidence>
<evidence type="ECO:0000256" key="13">
    <source>
        <dbReference type="SAM" id="MobiDB-lite"/>
    </source>
</evidence>
<evidence type="ECO:0000256" key="4">
    <source>
        <dbReference type="ARBA" id="ARBA00022679"/>
    </source>
</evidence>
<comment type="catalytic activity">
    <reaction evidence="1">
        <text>S-ubiquitinyl-[E2 ubiquitin-conjugating enzyme]-L-cysteine + [acceptor protein]-L-lysine = [E2 ubiquitin-conjugating enzyme]-L-cysteine + N(6)-ubiquitinyl-[acceptor protein]-L-lysine.</text>
        <dbReference type="EC" id="2.3.2.27"/>
    </reaction>
</comment>
<dbReference type="PROSITE" id="PS50089">
    <property type="entry name" value="ZF_RING_2"/>
    <property type="match status" value="1"/>
</dbReference>
<evidence type="ECO:0000259" key="14">
    <source>
        <dbReference type="PROSITE" id="PS50089"/>
    </source>
</evidence>
<dbReference type="GO" id="GO:0016567">
    <property type="term" value="P:protein ubiquitination"/>
    <property type="evidence" value="ECO:0007669"/>
    <property type="project" value="TreeGrafter"/>
</dbReference>
<evidence type="ECO:0000256" key="9">
    <source>
        <dbReference type="ARBA" id="ARBA00022833"/>
    </source>
</evidence>
<comment type="similarity">
    <text evidence="11">Belongs to the RING-type zinc finger family. LOG2 subfamily.</text>
</comment>
<dbReference type="GO" id="GO:0008270">
    <property type="term" value="F:zinc ion binding"/>
    <property type="evidence" value="ECO:0007669"/>
    <property type="project" value="UniProtKB-KW"/>
</dbReference>